<organism evidence="1 2">
    <name type="scientific">Ancylostoma caninum</name>
    <name type="common">Dog hookworm</name>
    <dbReference type="NCBI Taxonomy" id="29170"/>
    <lineage>
        <taxon>Eukaryota</taxon>
        <taxon>Metazoa</taxon>
        <taxon>Ecdysozoa</taxon>
        <taxon>Nematoda</taxon>
        <taxon>Chromadorea</taxon>
        <taxon>Rhabditida</taxon>
        <taxon>Rhabditina</taxon>
        <taxon>Rhabditomorpha</taxon>
        <taxon>Strongyloidea</taxon>
        <taxon>Ancylostomatidae</taxon>
        <taxon>Ancylostomatinae</taxon>
        <taxon>Ancylostoma</taxon>
    </lineage>
</organism>
<accession>A0A368H3X8</accession>
<dbReference type="OrthoDB" id="10504831at2759"/>
<name>A0A368H3X8_ANCCA</name>
<evidence type="ECO:0000313" key="1">
    <source>
        <dbReference type="EMBL" id="RCN49965.1"/>
    </source>
</evidence>
<proteinExistence type="predicted"/>
<sequence>MVQRIREDSFNAGGAPLKQWISCMRQWLEQDPSLGTEMCYKQKCKHDLVRATNAHRDKLVTMEKVLSYLANLWDGSTFLQELLPRMHIYYSDLCLEKACRNGLRALVADGVHSKAPRGLKRNSQLYVVHGVCDGGVDVTCLLSTR</sequence>
<dbReference type="Proteomes" id="UP000252519">
    <property type="component" value="Unassembled WGS sequence"/>
</dbReference>
<protein>
    <submittedName>
        <fullName evidence="1">Uncharacterized protein</fullName>
    </submittedName>
</protein>
<dbReference type="EMBL" id="JOJR01000028">
    <property type="protein sequence ID" value="RCN49965.1"/>
    <property type="molecule type" value="Genomic_DNA"/>
</dbReference>
<keyword evidence="2" id="KW-1185">Reference proteome</keyword>
<gene>
    <name evidence="1" type="ORF">ANCCAN_04001</name>
</gene>
<comment type="caution">
    <text evidence="1">The sequence shown here is derived from an EMBL/GenBank/DDBJ whole genome shotgun (WGS) entry which is preliminary data.</text>
</comment>
<dbReference type="AlphaFoldDB" id="A0A368H3X8"/>
<dbReference type="STRING" id="29170.A0A368H3X8"/>
<evidence type="ECO:0000313" key="2">
    <source>
        <dbReference type="Proteomes" id="UP000252519"/>
    </source>
</evidence>
<reference evidence="1 2" key="1">
    <citation type="submission" date="2014-10" db="EMBL/GenBank/DDBJ databases">
        <title>Draft genome of the hookworm Ancylostoma caninum.</title>
        <authorList>
            <person name="Mitreva M."/>
        </authorList>
    </citation>
    <scope>NUCLEOTIDE SEQUENCE [LARGE SCALE GENOMIC DNA]</scope>
    <source>
        <strain evidence="1 2">Baltimore</strain>
    </source>
</reference>